<dbReference type="PANTHER" id="PTHR36974:SF1">
    <property type="entry name" value="DOXX FAMILY MEMBRANE PROTEIN"/>
    <property type="match status" value="1"/>
</dbReference>
<keyword evidence="3" id="KW-1185">Reference proteome</keyword>
<feature type="transmembrane region" description="Helical" evidence="1">
    <location>
        <begin position="67"/>
        <end position="89"/>
    </location>
</feature>
<feature type="transmembrane region" description="Helical" evidence="1">
    <location>
        <begin position="7"/>
        <end position="26"/>
    </location>
</feature>
<organism evidence="2 3">
    <name type="scientific">Halobacillus seohaensis</name>
    <dbReference type="NCBI Taxonomy" id="447421"/>
    <lineage>
        <taxon>Bacteria</taxon>
        <taxon>Bacillati</taxon>
        <taxon>Bacillota</taxon>
        <taxon>Bacilli</taxon>
        <taxon>Bacillales</taxon>
        <taxon>Bacillaceae</taxon>
        <taxon>Halobacillus</taxon>
    </lineage>
</organism>
<sequence>MHTIKTVALYLFAVIFFLAGVSHFIYEAGYATMIPDFVPLQLEIVYITGITEWMLSLFLVFPQTRRLAGIAIAIFLAAVLPANIYAAIIGAPAPWSEETNFLVLWLRPLLQPFLIWWVLVVSK</sequence>
<dbReference type="EMBL" id="JBHSZV010000034">
    <property type="protein sequence ID" value="MFC7062853.1"/>
    <property type="molecule type" value="Genomic_DNA"/>
</dbReference>
<feature type="transmembrane region" description="Helical" evidence="1">
    <location>
        <begin position="101"/>
        <end position="121"/>
    </location>
</feature>
<feature type="transmembrane region" description="Helical" evidence="1">
    <location>
        <begin position="38"/>
        <end position="60"/>
    </location>
</feature>
<name>A0ABW2EKP2_9BACI</name>
<evidence type="ECO:0000313" key="3">
    <source>
        <dbReference type="Proteomes" id="UP001596410"/>
    </source>
</evidence>
<evidence type="ECO:0000313" key="2">
    <source>
        <dbReference type="EMBL" id="MFC7062853.1"/>
    </source>
</evidence>
<dbReference type="RefSeq" id="WP_204709269.1">
    <property type="nucleotide sequence ID" value="NZ_JBHSZV010000034.1"/>
</dbReference>
<gene>
    <name evidence="2" type="ORF">ACFQIC_13500</name>
</gene>
<keyword evidence="1" id="KW-1133">Transmembrane helix</keyword>
<accession>A0ABW2EKP2</accession>
<reference evidence="3" key="1">
    <citation type="journal article" date="2019" name="Int. J. Syst. Evol. Microbiol.">
        <title>The Global Catalogue of Microorganisms (GCM) 10K type strain sequencing project: providing services to taxonomists for standard genome sequencing and annotation.</title>
        <authorList>
            <consortium name="The Broad Institute Genomics Platform"/>
            <consortium name="The Broad Institute Genome Sequencing Center for Infectious Disease"/>
            <person name="Wu L."/>
            <person name="Ma J."/>
        </authorList>
    </citation>
    <scope>NUCLEOTIDE SEQUENCE [LARGE SCALE GENOMIC DNA]</scope>
    <source>
        <strain evidence="3">CGMCC 4.1621</strain>
    </source>
</reference>
<evidence type="ECO:0000256" key="1">
    <source>
        <dbReference type="SAM" id="Phobius"/>
    </source>
</evidence>
<keyword evidence="1" id="KW-0472">Membrane</keyword>
<proteinExistence type="predicted"/>
<dbReference type="Proteomes" id="UP001596410">
    <property type="component" value="Unassembled WGS sequence"/>
</dbReference>
<dbReference type="PANTHER" id="PTHR36974">
    <property type="entry name" value="MEMBRANE PROTEIN-RELATED"/>
    <property type="match status" value="1"/>
</dbReference>
<protein>
    <recommendedName>
        <fullName evidence="4">DoxX family protein</fullName>
    </recommendedName>
</protein>
<comment type="caution">
    <text evidence="2">The sequence shown here is derived from an EMBL/GenBank/DDBJ whole genome shotgun (WGS) entry which is preliminary data.</text>
</comment>
<keyword evidence="1" id="KW-0812">Transmembrane</keyword>
<evidence type="ECO:0008006" key="4">
    <source>
        <dbReference type="Google" id="ProtNLM"/>
    </source>
</evidence>